<dbReference type="AlphaFoldDB" id="A0A6J7CJB1"/>
<feature type="transmembrane region" description="Helical" evidence="1">
    <location>
        <begin position="358"/>
        <end position="374"/>
    </location>
</feature>
<keyword evidence="1" id="KW-0812">Transmembrane</keyword>
<feature type="transmembrane region" description="Helical" evidence="1">
    <location>
        <begin position="150"/>
        <end position="170"/>
    </location>
</feature>
<evidence type="ECO:0000313" key="2">
    <source>
        <dbReference type="EMBL" id="CAB4858447.1"/>
    </source>
</evidence>
<gene>
    <name evidence="2" type="ORF">UFOPK3317_00281</name>
</gene>
<feature type="transmembrane region" description="Helical" evidence="1">
    <location>
        <begin position="121"/>
        <end position="144"/>
    </location>
</feature>
<feature type="transmembrane region" description="Helical" evidence="1">
    <location>
        <begin position="216"/>
        <end position="234"/>
    </location>
</feature>
<organism evidence="2">
    <name type="scientific">freshwater metagenome</name>
    <dbReference type="NCBI Taxonomy" id="449393"/>
    <lineage>
        <taxon>unclassified sequences</taxon>
        <taxon>metagenomes</taxon>
        <taxon>ecological metagenomes</taxon>
    </lineage>
</organism>
<keyword evidence="1" id="KW-1133">Transmembrane helix</keyword>
<protein>
    <submittedName>
        <fullName evidence="2">Unannotated protein</fullName>
    </submittedName>
</protein>
<sequence>MTSAVSEVALVSENNLSRGRGGGLKRLRSWITLHRFEIGVALLAVLPIIVATIRAIASGYTPVNDDALLLLRSRDVLTSNHPLLGTLSSASLLFGVNVSNPGPLLFDLMALPVKVFGSGPGLALGVGALNIACIIGAACMAYRIRGRSAFLAFLVVVSIIAWGMGSELLFDVWQPHSLIFPFLSFLVVVWAVSCGRVLALPWGVAIGSYLLQTHLTYIYLVPALLGAALVIGLSARPRDRSSTVRALVWAGGVSALAWAQPLWQQFFGPGPGNLTRLFNAATGHYGSAATNGSDLALRVSASVFSIPPWRQRPAFAERLLIEPIPTFFEAALFFGVLAVLLVFILVKSKTSRFLPERRAAYLSLLLMAIAYFSLKSQPVSGFGLLAPHQVRWLWPIASFILFTILMRFGSAVANRRFASGMFALVIILMTVLNLPMARFEHIMPGGEELTPAAASMISQVEKLRGHGTLYFVVNPDSFGEPFSSPLLAALAERGIPFLAADRILGGQVGERRRPEHCRPNCSTGPSLSVASGDEAFEVPQGAERAIFVQGISDKERQTLKRVERELIASGVTRDFQGTFIPKDARDKEKVARYAELKRALIYGSVAVFLTPSP</sequence>
<feature type="transmembrane region" description="Helical" evidence="1">
    <location>
        <begin position="327"/>
        <end position="346"/>
    </location>
</feature>
<accession>A0A6J7CJB1</accession>
<feature type="transmembrane region" description="Helical" evidence="1">
    <location>
        <begin position="394"/>
        <end position="410"/>
    </location>
</feature>
<feature type="transmembrane region" description="Helical" evidence="1">
    <location>
        <begin position="182"/>
        <end position="204"/>
    </location>
</feature>
<name>A0A6J7CJB1_9ZZZZ</name>
<proteinExistence type="predicted"/>
<feature type="transmembrane region" description="Helical" evidence="1">
    <location>
        <begin position="417"/>
        <end position="436"/>
    </location>
</feature>
<dbReference type="EMBL" id="CAFBLK010000031">
    <property type="protein sequence ID" value="CAB4858447.1"/>
    <property type="molecule type" value="Genomic_DNA"/>
</dbReference>
<evidence type="ECO:0000256" key="1">
    <source>
        <dbReference type="SAM" id="Phobius"/>
    </source>
</evidence>
<reference evidence="2" key="1">
    <citation type="submission" date="2020-05" db="EMBL/GenBank/DDBJ databases">
        <authorList>
            <person name="Chiriac C."/>
            <person name="Salcher M."/>
            <person name="Ghai R."/>
            <person name="Kavagutti S V."/>
        </authorList>
    </citation>
    <scope>NUCLEOTIDE SEQUENCE</scope>
</reference>
<feature type="transmembrane region" description="Helical" evidence="1">
    <location>
        <begin position="36"/>
        <end position="61"/>
    </location>
</feature>
<keyword evidence="1" id="KW-0472">Membrane</keyword>